<evidence type="ECO:0000313" key="1">
    <source>
        <dbReference type="EnsemblMetazoa" id="MESCA005494-PA"/>
    </source>
</evidence>
<protein>
    <submittedName>
        <fullName evidence="1">Uncharacterized protein</fullName>
    </submittedName>
</protein>
<dbReference type="Proteomes" id="UP000015102">
    <property type="component" value="Unassembled WGS sequence"/>
</dbReference>
<dbReference type="HOGENOM" id="CLU_1929969_0_0_1"/>
<reference evidence="1" key="2">
    <citation type="submission" date="2015-06" db="UniProtKB">
        <authorList>
            <consortium name="EnsemblMetazoa"/>
        </authorList>
    </citation>
    <scope>IDENTIFICATION</scope>
</reference>
<dbReference type="EnsemblMetazoa" id="MESCA005494-RA">
    <property type="protein sequence ID" value="MESCA005494-PA"/>
    <property type="gene ID" value="MESCA005494"/>
</dbReference>
<dbReference type="AlphaFoldDB" id="T1GPG4"/>
<dbReference type="EMBL" id="CAQQ02163551">
    <property type="status" value="NOT_ANNOTATED_CDS"/>
    <property type="molecule type" value="Genomic_DNA"/>
</dbReference>
<evidence type="ECO:0000313" key="2">
    <source>
        <dbReference type="Proteomes" id="UP000015102"/>
    </source>
</evidence>
<accession>T1GPG4</accession>
<reference evidence="2" key="1">
    <citation type="submission" date="2013-02" db="EMBL/GenBank/DDBJ databases">
        <authorList>
            <person name="Hughes D."/>
        </authorList>
    </citation>
    <scope>NUCLEOTIDE SEQUENCE</scope>
    <source>
        <strain>Durham</strain>
        <strain evidence="2">NC isolate 2 -- Noor lab</strain>
    </source>
</reference>
<proteinExistence type="predicted"/>
<keyword evidence="2" id="KW-1185">Reference proteome</keyword>
<name>T1GPG4_MEGSC</name>
<sequence length="131" mass="14513">MLSPTTMVKFLEDELKKSDLKHCDTCRCSIKDLTVLADISKSYTVSTQTSETNQLLCLRCNTNLNSPPGANSPYLMKLTKSSDSIISETKSSCSDGLNETDKLFTPPAKKDDLMVNPILGHHRLCDRTNVN</sequence>
<organism evidence="1 2">
    <name type="scientific">Megaselia scalaris</name>
    <name type="common">Humpbacked fly</name>
    <name type="synonym">Phora scalaris</name>
    <dbReference type="NCBI Taxonomy" id="36166"/>
    <lineage>
        <taxon>Eukaryota</taxon>
        <taxon>Metazoa</taxon>
        <taxon>Ecdysozoa</taxon>
        <taxon>Arthropoda</taxon>
        <taxon>Hexapoda</taxon>
        <taxon>Insecta</taxon>
        <taxon>Pterygota</taxon>
        <taxon>Neoptera</taxon>
        <taxon>Endopterygota</taxon>
        <taxon>Diptera</taxon>
        <taxon>Brachycera</taxon>
        <taxon>Muscomorpha</taxon>
        <taxon>Platypezoidea</taxon>
        <taxon>Phoridae</taxon>
        <taxon>Megaseliini</taxon>
        <taxon>Megaselia</taxon>
    </lineage>
</organism>